<sequence>MEEAMSRIACGVVAGPLYLVVGYAQAFTREGFDLTRHPFSMLSLGSLGWIQIVNFVVSGALFVIAATGMARHTKWGARLIGLMGVGMILGGVFTADPALGFPAGTPDAAPVSLSWHGMLHAVAFGLAMIGWIGACFVFARRLGGWLAVMSGLTGVLLMVPMAFLGNPGGTVLLYVVATIGWVWTSVVSLKLSRPAFSS</sequence>
<evidence type="ECO:0008006" key="4">
    <source>
        <dbReference type="Google" id="ProtNLM"/>
    </source>
</evidence>
<reference evidence="2 3" key="1">
    <citation type="submission" date="2015-02" db="EMBL/GenBank/DDBJ databases">
        <authorList>
            <person name="Ju K.-S."/>
            <person name="Doroghazi J.R."/>
            <person name="Metcalf W."/>
        </authorList>
    </citation>
    <scope>NUCLEOTIDE SEQUENCE [LARGE SCALE GENOMIC DNA]</scope>
    <source>
        <strain evidence="2 3">NRRL B-16140</strain>
    </source>
</reference>
<comment type="caution">
    <text evidence="2">The sequence shown here is derived from an EMBL/GenBank/DDBJ whole genome shotgun (WGS) entry which is preliminary data.</text>
</comment>
<keyword evidence="1" id="KW-0812">Transmembrane</keyword>
<dbReference type="EMBL" id="JYJG01000202">
    <property type="protein sequence ID" value="KJK45674.1"/>
    <property type="molecule type" value="Genomic_DNA"/>
</dbReference>
<feature type="transmembrane region" description="Helical" evidence="1">
    <location>
        <begin position="75"/>
        <end position="95"/>
    </location>
</feature>
<dbReference type="Proteomes" id="UP000033393">
    <property type="component" value="Unassembled WGS sequence"/>
</dbReference>
<organism evidence="2 3">
    <name type="scientific">Lentzea aerocolonigenes</name>
    <name type="common">Lechevalieria aerocolonigenes</name>
    <name type="synonym">Saccharothrix aerocolonigenes</name>
    <dbReference type="NCBI Taxonomy" id="68170"/>
    <lineage>
        <taxon>Bacteria</taxon>
        <taxon>Bacillati</taxon>
        <taxon>Actinomycetota</taxon>
        <taxon>Actinomycetes</taxon>
        <taxon>Pseudonocardiales</taxon>
        <taxon>Pseudonocardiaceae</taxon>
        <taxon>Lentzea</taxon>
    </lineage>
</organism>
<dbReference type="InterPro" id="IPR009339">
    <property type="entry name" value="DUF998"/>
</dbReference>
<feature type="transmembrane region" description="Helical" evidence="1">
    <location>
        <begin position="145"/>
        <end position="165"/>
    </location>
</feature>
<dbReference type="AlphaFoldDB" id="A0A0F0GQA1"/>
<keyword evidence="3" id="KW-1185">Reference proteome</keyword>
<feature type="transmembrane region" description="Helical" evidence="1">
    <location>
        <begin position="171"/>
        <end position="189"/>
    </location>
</feature>
<gene>
    <name evidence="2" type="ORF">UK23_25360</name>
</gene>
<proteinExistence type="predicted"/>
<dbReference type="PATRIC" id="fig|68170.10.peg.6331"/>
<keyword evidence="1" id="KW-1133">Transmembrane helix</keyword>
<feature type="transmembrane region" description="Helical" evidence="1">
    <location>
        <begin position="48"/>
        <end position="68"/>
    </location>
</feature>
<dbReference type="eggNOG" id="COG3371">
    <property type="taxonomic scope" value="Bacteria"/>
</dbReference>
<evidence type="ECO:0000256" key="1">
    <source>
        <dbReference type="SAM" id="Phobius"/>
    </source>
</evidence>
<dbReference type="STRING" id="68170.GCA_000974445_07366"/>
<keyword evidence="1" id="KW-0472">Membrane</keyword>
<evidence type="ECO:0000313" key="3">
    <source>
        <dbReference type="Proteomes" id="UP000033393"/>
    </source>
</evidence>
<feature type="transmembrane region" description="Helical" evidence="1">
    <location>
        <begin position="115"/>
        <end position="138"/>
    </location>
</feature>
<protein>
    <recommendedName>
        <fullName evidence="4">DUF998 domain-containing protein</fullName>
    </recommendedName>
</protein>
<accession>A0A0F0GQA1</accession>
<evidence type="ECO:0000313" key="2">
    <source>
        <dbReference type="EMBL" id="KJK45674.1"/>
    </source>
</evidence>
<dbReference type="Pfam" id="PF06197">
    <property type="entry name" value="DUF998"/>
    <property type="match status" value="1"/>
</dbReference>
<name>A0A0F0GQA1_LENAE</name>